<evidence type="ECO:0000313" key="2">
    <source>
        <dbReference type="Proteomes" id="UP000816034"/>
    </source>
</evidence>
<dbReference type="AlphaFoldDB" id="A0AA88GZY8"/>
<gene>
    <name evidence="1" type="ORF">C9374_014439</name>
</gene>
<evidence type="ECO:0000313" key="1">
    <source>
        <dbReference type="EMBL" id="KAG2389039.1"/>
    </source>
</evidence>
<dbReference type="InterPro" id="IPR036322">
    <property type="entry name" value="WD40_repeat_dom_sf"/>
</dbReference>
<dbReference type="GeneID" id="68106892"/>
<sequence>MKTNDHHSPTTIVQLIDLHSVDYHHDDDLDHSIFITSLFHKLCKRMRKKQRKIFQGNFTLVHTIEQDHAMTPYVLRISYLYNCIMVGNAGDRNYLSLFDLNTKQHLRNVVLPQLPYYLCVEESNIDHQLVSKNTKHYSNLIIMFEGMMRKYKLRDLMFSSKDNNEVLKNVENQQQQLMATHKDGEESTSPPSAAHLWQIDNMENASSVTIKYSHCPSENIIYTCWKEEIWMIRSENGEKLKALQILNYPTTNIHCLEYTSRGDIIMCDDNTCYKLREQADGNWESVLCFGENSSLMNVVEVIYEDKSGHSIVCSHSKSNGKIVIFHENGEVFKEYSCDTISCCVNERNGQLIVASHYDHKICFYC</sequence>
<protein>
    <submittedName>
        <fullName evidence="1">Uncharacterized protein</fullName>
    </submittedName>
</protein>
<proteinExistence type="predicted"/>
<name>A0AA88GZY8_NAELO</name>
<dbReference type="SUPFAM" id="SSF50978">
    <property type="entry name" value="WD40 repeat-like"/>
    <property type="match status" value="1"/>
</dbReference>
<dbReference type="Proteomes" id="UP000816034">
    <property type="component" value="Unassembled WGS sequence"/>
</dbReference>
<comment type="caution">
    <text evidence="1">The sequence shown here is derived from an EMBL/GenBank/DDBJ whole genome shotgun (WGS) entry which is preliminary data.</text>
</comment>
<organism evidence="1 2">
    <name type="scientific">Naegleria lovaniensis</name>
    <name type="common">Amoeba</name>
    <dbReference type="NCBI Taxonomy" id="51637"/>
    <lineage>
        <taxon>Eukaryota</taxon>
        <taxon>Discoba</taxon>
        <taxon>Heterolobosea</taxon>
        <taxon>Tetramitia</taxon>
        <taxon>Eutetramitia</taxon>
        <taxon>Vahlkampfiidae</taxon>
        <taxon>Naegleria</taxon>
    </lineage>
</organism>
<dbReference type="EMBL" id="PYSW02000008">
    <property type="protein sequence ID" value="KAG2389039.1"/>
    <property type="molecule type" value="Genomic_DNA"/>
</dbReference>
<reference evidence="1 2" key="1">
    <citation type="journal article" date="2018" name="BMC Genomics">
        <title>The genome of Naegleria lovaniensis, the basis for a comparative approach to unravel pathogenicity factors of the human pathogenic amoeba N. fowleri.</title>
        <authorList>
            <person name="Liechti N."/>
            <person name="Schurch N."/>
            <person name="Bruggmann R."/>
            <person name="Wittwer M."/>
        </authorList>
    </citation>
    <scope>NUCLEOTIDE SEQUENCE [LARGE SCALE GENOMIC DNA]</scope>
    <source>
        <strain evidence="1 2">ATCC 30569</strain>
    </source>
</reference>
<accession>A0AA88GZY8</accession>
<dbReference type="RefSeq" id="XP_044553031.1">
    <property type="nucleotide sequence ID" value="XM_044690427.1"/>
</dbReference>
<keyword evidence="2" id="KW-1185">Reference proteome</keyword>